<dbReference type="InterPro" id="IPR009057">
    <property type="entry name" value="Homeodomain-like_sf"/>
</dbReference>
<feature type="region of interest" description="Disordered" evidence="5">
    <location>
        <begin position="114"/>
        <end position="137"/>
    </location>
</feature>
<name>D2W2H2_NAEGR</name>
<dbReference type="PANTHER" id="PTHR11850">
    <property type="entry name" value="HOMEOBOX PROTEIN TRANSCRIPTION FACTORS"/>
    <property type="match status" value="1"/>
</dbReference>
<keyword evidence="2 4" id="KW-0371">Homeobox</keyword>
<dbReference type="InterPro" id="IPR008422">
    <property type="entry name" value="KN_HD"/>
</dbReference>
<evidence type="ECO:0000259" key="6">
    <source>
        <dbReference type="PROSITE" id="PS50071"/>
    </source>
</evidence>
<dbReference type="OMA" id="TPAMLQC"/>
<dbReference type="OrthoDB" id="10056939at2759"/>
<evidence type="ECO:0000313" key="8">
    <source>
        <dbReference type="Proteomes" id="UP000006671"/>
    </source>
</evidence>
<reference evidence="7 8" key="1">
    <citation type="journal article" date="2010" name="Cell">
        <title>The genome of Naegleria gruberi illuminates early eukaryotic versatility.</title>
        <authorList>
            <person name="Fritz-Laylin L.K."/>
            <person name="Prochnik S.E."/>
            <person name="Ginger M.L."/>
            <person name="Dacks J.B."/>
            <person name="Carpenter M.L."/>
            <person name="Field M.C."/>
            <person name="Kuo A."/>
            <person name="Paredez A."/>
            <person name="Chapman J."/>
            <person name="Pham J."/>
            <person name="Shu S."/>
            <person name="Neupane R."/>
            <person name="Cipriano M."/>
            <person name="Mancuso J."/>
            <person name="Tu H."/>
            <person name="Salamov A."/>
            <person name="Lindquist E."/>
            <person name="Shapiro H."/>
            <person name="Lucas S."/>
            <person name="Grigoriev I.V."/>
            <person name="Cande W.Z."/>
            <person name="Fulton C."/>
            <person name="Rokhsar D.S."/>
            <person name="Dawson S.C."/>
        </authorList>
    </citation>
    <scope>NUCLEOTIDE SEQUENCE [LARGE SCALE GENOMIC DNA]</scope>
    <source>
        <strain evidence="7 8">NEG-M</strain>
    </source>
</reference>
<feature type="region of interest" description="Disordered" evidence="5">
    <location>
        <begin position="1"/>
        <end position="48"/>
    </location>
</feature>
<dbReference type="RefSeq" id="XP_002669455.1">
    <property type="nucleotide sequence ID" value="XM_002669409.1"/>
</dbReference>
<feature type="domain" description="Homeobox" evidence="6">
    <location>
        <begin position="131"/>
        <end position="194"/>
    </location>
</feature>
<evidence type="ECO:0000256" key="2">
    <source>
        <dbReference type="ARBA" id="ARBA00023155"/>
    </source>
</evidence>
<dbReference type="VEuPathDB" id="AmoebaDB:NAEGRDRAFT_59932"/>
<dbReference type="AlphaFoldDB" id="D2W2H2"/>
<keyword evidence="3 4" id="KW-0539">Nucleus</keyword>
<dbReference type="InterPro" id="IPR050224">
    <property type="entry name" value="TALE_homeobox"/>
</dbReference>
<dbReference type="PROSITE" id="PS50071">
    <property type="entry name" value="HOMEOBOX_2"/>
    <property type="match status" value="1"/>
</dbReference>
<dbReference type="EMBL" id="GG738926">
    <property type="protein sequence ID" value="EFC36711.1"/>
    <property type="molecule type" value="Genomic_DNA"/>
</dbReference>
<dbReference type="InParanoid" id="D2W2H2"/>
<keyword evidence="8" id="KW-1185">Reference proteome</keyword>
<gene>
    <name evidence="7" type="ORF">NAEGRDRAFT_59932</name>
</gene>
<feature type="DNA-binding region" description="Homeobox" evidence="4">
    <location>
        <begin position="133"/>
        <end position="195"/>
    </location>
</feature>
<evidence type="ECO:0000256" key="5">
    <source>
        <dbReference type="SAM" id="MobiDB-lite"/>
    </source>
</evidence>
<dbReference type="STRING" id="5762.D2W2H2"/>
<dbReference type="KEGG" id="ngr:NAEGRDRAFT_59932"/>
<comment type="subcellular location">
    <subcellularLocation>
        <location evidence="4">Nucleus</location>
    </subcellularLocation>
</comment>
<dbReference type="SMART" id="SM00389">
    <property type="entry name" value="HOX"/>
    <property type="match status" value="1"/>
</dbReference>
<protein>
    <submittedName>
        <fullName evidence="7">Predicted protein</fullName>
    </submittedName>
</protein>
<evidence type="ECO:0000256" key="1">
    <source>
        <dbReference type="ARBA" id="ARBA00023125"/>
    </source>
</evidence>
<accession>D2W2H2</accession>
<dbReference type="InterPro" id="IPR001356">
    <property type="entry name" value="HD"/>
</dbReference>
<dbReference type="Pfam" id="PF05920">
    <property type="entry name" value="Homeobox_KN"/>
    <property type="match status" value="1"/>
</dbReference>
<proteinExistence type="predicted"/>
<dbReference type="Gene3D" id="1.10.10.60">
    <property type="entry name" value="Homeodomain-like"/>
    <property type="match status" value="1"/>
</dbReference>
<keyword evidence="1 4" id="KW-0238">DNA-binding</keyword>
<evidence type="ECO:0000256" key="3">
    <source>
        <dbReference type="ARBA" id="ARBA00023242"/>
    </source>
</evidence>
<dbReference type="Proteomes" id="UP000006671">
    <property type="component" value="Unassembled WGS sequence"/>
</dbReference>
<dbReference type="GeneID" id="8860985"/>
<feature type="compositionally biased region" description="Polar residues" evidence="5">
    <location>
        <begin position="114"/>
        <end position="129"/>
    </location>
</feature>
<evidence type="ECO:0000256" key="4">
    <source>
        <dbReference type="PROSITE-ProRule" id="PRU00108"/>
    </source>
</evidence>
<feature type="compositionally biased region" description="Polar residues" evidence="5">
    <location>
        <begin position="14"/>
        <end position="25"/>
    </location>
</feature>
<dbReference type="SUPFAM" id="SSF46689">
    <property type="entry name" value="Homeodomain-like"/>
    <property type="match status" value="1"/>
</dbReference>
<organism evidence="8">
    <name type="scientific">Naegleria gruberi</name>
    <name type="common">Amoeba</name>
    <dbReference type="NCBI Taxonomy" id="5762"/>
    <lineage>
        <taxon>Eukaryota</taxon>
        <taxon>Discoba</taxon>
        <taxon>Heterolobosea</taxon>
        <taxon>Tetramitia</taxon>
        <taxon>Eutetramitia</taxon>
        <taxon>Vahlkampfiidae</taxon>
        <taxon>Naegleria</taxon>
    </lineage>
</organism>
<dbReference type="eggNOG" id="KOG0773">
    <property type="taxonomic scope" value="Eukaryota"/>
</dbReference>
<feature type="compositionally biased region" description="Low complexity" evidence="5">
    <location>
        <begin position="26"/>
        <end position="42"/>
    </location>
</feature>
<dbReference type="CDD" id="cd00086">
    <property type="entry name" value="homeodomain"/>
    <property type="match status" value="1"/>
</dbReference>
<sequence length="219" mass="25314">MMIKSSLVTPMPSIHTTTNSMNQPYHSHSSSLHHSTTTTNNNNHHHNTQFLKSNQSSIDAMFRKLMEAKFSSTLSDIESNFNQFDNNLSSTLKMIESDFKSLFETKKRGRIISSDTSSTMCDQDDYSTASGSKKRKRSNFSKKDKELLIEWLQNHSDYPYPSDEEKDELLERVSMTKDQLETWFVNNRKRLLPTATARKTPAMLQCEEFNTKLEKKLVV</sequence>
<evidence type="ECO:0000313" key="7">
    <source>
        <dbReference type="EMBL" id="EFC36711.1"/>
    </source>
</evidence>
<dbReference type="GO" id="GO:0003677">
    <property type="term" value="F:DNA binding"/>
    <property type="evidence" value="ECO:0007669"/>
    <property type="project" value="UniProtKB-UniRule"/>
</dbReference>
<dbReference type="GO" id="GO:0006355">
    <property type="term" value="P:regulation of DNA-templated transcription"/>
    <property type="evidence" value="ECO:0007669"/>
    <property type="project" value="InterPro"/>
</dbReference>
<dbReference type="GO" id="GO:0005634">
    <property type="term" value="C:nucleus"/>
    <property type="evidence" value="ECO:0007669"/>
    <property type="project" value="UniProtKB-SubCell"/>
</dbReference>